<reference evidence="3" key="1">
    <citation type="journal article" date="2020" name="mSystems">
        <title>Genome- and Community-Level Interaction Insights into Carbon Utilization and Element Cycling Functions of Hydrothermarchaeota in Hydrothermal Sediment.</title>
        <authorList>
            <person name="Zhou Z."/>
            <person name="Liu Y."/>
            <person name="Xu W."/>
            <person name="Pan J."/>
            <person name="Luo Z.H."/>
            <person name="Li M."/>
        </authorList>
    </citation>
    <scope>NUCLEOTIDE SEQUENCE [LARGE SCALE GENOMIC DNA]</scope>
    <source>
        <strain evidence="3">HyVt-76</strain>
    </source>
</reference>
<dbReference type="PANTHER" id="PTHR43405:SF1">
    <property type="entry name" value="GLYCOSYL HYDROLASE DIGH"/>
    <property type="match status" value="1"/>
</dbReference>
<dbReference type="AlphaFoldDB" id="A0A7V5H4E8"/>
<dbReference type="Pfam" id="PF02638">
    <property type="entry name" value="GHL10"/>
    <property type="match status" value="1"/>
</dbReference>
<dbReference type="PANTHER" id="PTHR43405">
    <property type="entry name" value="GLYCOSYL HYDROLASE DIGH"/>
    <property type="match status" value="1"/>
</dbReference>
<evidence type="ECO:0000256" key="1">
    <source>
        <dbReference type="ARBA" id="ARBA00022729"/>
    </source>
</evidence>
<feature type="non-terminal residue" evidence="3">
    <location>
        <position position="542"/>
    </location>
</feature>
<name>A0A7V5H4E8_CALAY</name>
<dbReference type="InterPro" id="IPR052177">
    <property type="entry name" value="Divisome_Glycosyl_Hydrolase"/>
</dbReference>
<dbReference type="Gene3D" id="3.20.20.80">
    <property type="entry name" value="Glycosidases"/>
    <property type="match status" value="1"/>
</dbReference>
<feature type="domain" description="Glycosyl hydrolase-like 10" evidence="2">
    <location>
        <begin position="209"/>
        <end position="499"/>
    </location>
</feature>
<dbReference type="InterPro" id="IPR017853">
    <property type="entry name" value="GH"/>
</dbReference>
<dbReference type="InterPro" id="IPR003790">
    <property type="entry name" value="GHL10"/>
</dbReference>
<proteinExistence type="predicted"/>
<keyword evidence="1" id="KW-0732">Signal</keyword>
<dbReference type="EMBL" id="DRTD01000580">
    <property type="protein sequence ID" value="HHE55664.1"/>
    <property type="molecule type" value="Genomic_DNA"/>
</dbReference>
<organism evidence="3">
    <name type="scientific">Caldithrix abyssi</name>
    <dbReference type="NCBI Taxonomy" id="187145"/>
    <lineage>
        <taxon>Bacteria</taxon>
        <taxon>Pseudomonadati</taxon>
        <taxon>Calditrichota</taxon>
        <taxon>Calditrichia</taxon>
        <taxon>Calditrichales</taxon>
        <taxon>Calditrichaceae</taxon>
        <taxon>Caldithrix</taxon>
    </lineage>
</organism>
<sequence length="542" mass="62279">MNEKGGKKLKTVFFVLLSALFLFANSIFSVKIDKINPTDSEYPSGRGPNQLVVYTPQFGDSTGTNKYGLEAVVRKGIVNKVGGNNSPIPADGFVISGHGKGASWISQNLFPGVRVKIKENQLICEVGPDAYLYWTEYFLNRALSNLEKFAQQKSTGFDPDRLANAISALQKNVQQLKNQPRPDSLKIMSALQESKRLFYQSYPSKKGELRAVWYHIRAKKPEELEQAVKQMKELGVNVICPETIYGGYAIYPNAHPDLPQNPQFIGWDPLAELVRLSQKYEMKLIPWVWVFFVGRENSPLVNSKADWLAVNYSGQHASEMEKGYHFFCPARDHVHNFWLQVYRTMLSRYQLDGLQLDYIRYPVSMPYDKGFCYCEHCRKQFTLDYLVDPLAIDPENDAQIWKKWQLFREKQVTRFVAKVHRLISSEFTQVKLSADVFPDIKESRQLKMQNWGYWLKKGYLQEIFTMSYTPDVQTVQQEARYLKSVLPQDVQGYVGLGPYQKFSAEILLDEIQQARQAGRSGICLFEFGNLTEEQKEALKLGP</sequence>
<dbReference type="Proteomes" id="UP000886111">
    <property type="component" value="Unassembled WGS sequence"/>
</dbReference>
<dbReference type="SUPFAM" id="SSF51445">
    <property type="entry name" value="(Trans)glycosidases"/>
    <property type="match status" value="1"/>
</dbReference>
<evidence type="ECO:0000259" key="2">
    <source>
        <dbReference type="Pfam" id="PF02638"/>
    </source>
</evidence>
<comment type="caution">
    <text evidence="3">The sequence shown here is derived from an EMBL/GenBank/DDBJ whole genome shotgun (WGS) entry which is preliminary data.</text>
</comment>
<gene>
    <name evidence="3" type="ORF">ENL21_07770</name>
</gene>
<accession>A0A7V5H4E8</accession>
<protein>
    <recommendedName>
        <fullName evidence="2">Glycosyl hydrolase-like 10 domain-containing protein</fullName>
    </recommendedName>
</protein>
<evidence type="ECO:0000313" key="3">
    <source>
        <dbReference type="EMBL" id="HHE55664.1"/>
    </source>
</evidence>